<protein>
    <submittedName>
        <fullName evidence="2">Uncharacterized protein</fullName>
    </submittedName>
</protein>
<evidence type="ECO:0000313" key="3">
    <source>
        <dbReference type="Proteomes" id="UP000076717"/>
    </source>
</evidence>
<comment type="caution">
    <text evidence="2">The sequence shown here is derived from an EMBL/GenBank/DDBJ whole genome shotgun (WGS) entry which is preliminary data.</text>
</comment>
<accession>A0A162GJD6</accession>
<feature type="compositionally biased region" description="Low complexity" evidence="1">
    <location>
        <begin position="99"/>
        <end position="113"/>
    </location>
</feature>
<proteinExistence type="predicted"/>
<organism evidence="2 3">
    <name type="scientific">Rathayibacter tanaceti</name>
    <dbReference type="NCBI Taxonomy" id="1671680"/>
    <lineage>
        <taxon>Bacteria</taxon>
        <taxon>Bacillati</taxon>
        <taxon>Actinomycetota</taxon>
        <taxon>Actinomycetes</taxon>
        <taxon>Micrococcales</taxon>
        <taxon>Microbacteriaceae</taxon>
        <taxon>Rathayibacter</taxon>
    </lineage>
</organism>
<name>A0A162GJD6_9MICO</name>
<feature type="compositionally biased region" description="Polar residues" evidence="1">
    <location>
        <begin position="79"/>
        <end position="97"/>
    </location>
</feature>
<feature type="region of interest" description="Disordered" evidence="1">
    <location>
        <begin position="76"/>
        <end position="119"/>
    </location>
</feature>
<evidence type="ECO:0000313" key="2">
    <source>
        <dbReference type="EMBL" id="KZX22169.1"/>
    </source>
</evidence>
<gene>
    <name evidence="2" type="ORF">ACH61_00655</name>
</gene>
<sequence length="138" mass="15598">MFFRPHKDLVEVTAGELPIIDKPREAVFDRRHPQSNAKNRSFLHRDRLHELCFHLFPLWISLDAEHLARIPHAPDQTWRALSQPTTSTRGQEASLSRTAAASVASPSPGPQAARFQWDDTGSTREAWACVSAVEHRTP</sequence>
<dbReference type="EMBL" id="LIIN01000013">
    <property type="protein sequence ID" value="KZX22169.1"/>
    <property type="molecule type" value="Genomic_DNA"/>
</dbReference>
<reference evidence="2 3" key="1">
    <citation type="submission" date="2015-08" db="EMBL/GenBank/DDBJ databases">
        <title>Draft Genome Sequence of Rathayibacter sp. Strain VKM Ac-2596 Isolated from Leaf Gall Induced by Plant-Parasitic Nematodes.</title>
        <authorList>
            <person name="Vasilenko O.V."/>
            <person name="Starodumova I.P."/>
            <person name="Tarlachkov S.V."/>
            <person name="Dorofeeva L.V."/>
            <person name="Evtushenko L.I."/>
        </authorList>
    </citation>
    <scope>NUCLEOTIDE SEQUENCE [LARGE SCALE GENOMIC DNA]</scope>
    <source>
        <strain evidence="2 3">VKM Ac-2596</strain>
    </source>
</reference>
<evidence type="ECO:0000256" key="1">
    <source>
        <dbReference type="SAM" id="MobiDB-lite"/>
    </source>
</evidence>
<dbReference type="Proteomes" id="UP000076717">
    <property type="component" value="Unassembled WGS sequence"/>
</dbReference>
<dbReference type="AlphaFoldDB" id="A0A162GJD6"/>
<keyword evidence="3" id="KW-1185">Reference proteome</keyword>